<evidence type="ECO:0000256" key="9">
    <source>
        <dbReference type="SAM" id="MobiDB-lite"/>
    </source>
</evidence>
<dbReference type="NCBIfam" id="TIGR00556">
    <property type="entry name" value="pantethn_trn"/>
    <property type="match status" value="1"/>
</dbReference>
<dbReference type="InterPro" id="IPR004568">
    <property type="entry name" value="Ppantetheine-prot_Trfase_dom"/>
</dbReference>
<dbReference type="GO" id="GO:0006633">
    <property type="term" value="P:fatty acid biosynthetic process"/>
    <property type="evidence" value="ECO:0007669"/>
    <property type="project" value="UniProtKB-UniRule"/>
</dbReference>
<dbReference type="SUPFAM" id="SSF56214">
    <property type="entry name" value="4'-phosphopantetheinyl transferase"/>
    <property type="match status" value="1"/>
</dbReference>
<proteinExistence type="inferred from homology"/>
<keyword evidence="3" id="KW-0479">Metal-binding</keyword>
<evidence type="ECO:0000313" key="11">
    <source>
        <dbReference type="EMBL" id="HIR00797.1"/>
    </source>
</evidence>
<comment type="function">
    <text evidence="8">Transfers the 4'-phosphopantetheine moiety from coenzyme A to a Ser of acyl-carrier-protein.</text>
</comment>
<dbReference type="InterPro" id="IPR037143">
    <property type="entry name" value="4-PPantetheinyl_Trfase_dom_sf"/>
</dbReference>
<reference evidence="11" key="1">
    <citation type="submission" date="2020-10" db="EMBL/GenBank/DDBJ databases">
        <authorList>
            <person name="Gilroy R."/>
        </authorList>
    </citation>
    <scope>NUCLEOTIDE SEQUENCE</scope>
    <source>
        <strain evidence="11">ChiGjej1B1-2707</strain>
    </source>
</reference>
<keyword evidence="5" id="KW-0460">Magnesium</keyword>
<feature type="domain" description="4'-phosphopantetheinyl transferase" evidence="10">
    <location>
        <begin position="28"/>
        <end position="121"/>
    </location>
</feature>
<dbReference type="Proteomes" id="UP000824261">
    <property type="component" value="Unassembled WGS sequence"/>
</dbReference>
<evidence type="ECO:0000256" key="4">
    <source>
        <dbReference type="ARBA" id="ARBA00022832"/>
    </source>
</evidence>
<organism evidence="11 12">
    <name type="scientific">Candidatus Aveggerthella stercoripullorum</name>
    <dbReference type="NCBI Taxonomy" id="2840688"/>
    <lineage>
        <taxon>Bacteria</taxon>
        <taxon>Bacillati</taxon>
        <taxon>Actinomycetota</taxon>
        <taxon>Coriobacteriia</taxon>
        <taxon>Eggerthellales</taxon>
        <taxon>Eggerthellaceae</taxon>
        <taxon>Eggerthellaceae incertae sedis</taxon>
        <taxon>Candidatus Aveggerthella</taxon>
    </lineage>
</organism>
<evidence type="ECO:0000256" key="3">
    <source>
        <dbReference type="ARBA" id="ARBA00022723"/>
    </source>
</evidence>
<evidence type="ECO:0000256" key="2">
    <source>
        <dbReference type="ARBA" id="ARBA00022679"/>
    </source>
</evidence>
<dbReference type="GO" id="GO:0008897">
    <property type="term" value="F:holo-[acyl-carrier-protein] synthase activity"/>
    <property type="evidence" value="ECO:0007669"/>
    <property type="project" value="UniProtKB-UniRule"/>
</dbReference>
<evidence type="ECO:0000256" key="1">
    <source>
        <dbReference type="ARBA" id="ARBA00022516"/>
    </source>
</evidence>
<feature type="region of interest" description="Disordered" evidence="9">
    <location>
        <begin position="175"/>
        <end position="201"/>
    </location>
</feature>
<dbReference type="Pfam" id="PF01648">
    <property type="entry name" value="ACPS"/>
    <property type="match status" value="1"/>
</dbReference>
<accession>A0A9D1D3T3</accession>
<name>A0A9D1D3T3_9ACTN</name>
<comment type="catalytic activity">
    <reaction evidence="8">
        <text>apo-[ACP] + CoA = holo-[ACP] + adenosine 3',5'-bisphosphate + H(+)</text>
        <dbReference type="Rhea" id="RHEA:12068"/>
        <dbReference type="Rhea" id="RHEA-COMP:9685"/>
        <dbReference type="Rhea" id="RHEA-COMP:9690"/>
        <dbReference type="ChEBI" id="CHEBI:15378"/>
        <dbReference type="ChEBI" id="CHEBI:29999"/>
        <dbReference type="ChEBI" id="CHEBI:57287"/>
        <dbReference type="ChEBI" id="CHEBI:58343"/>
        <dbReference type="ChEBI" id="CHEBI:64479"/>
        <dbReference type="EC" id="2.7.8.7"/>
    </reaction>
</comment>
<keyword evidence="7 8" id="KW-0275">Fatty acid biosynthesis</keyword>
<keyword evidence="8" id="KW-0963">Cytoplasm</keyword>
<protein>
    <recommendedName>
        <fullName evidence="8">Holo-[acyl-carrier-protein] synthase</fullName>
        <shortName evidence="8">Holo-ACP synthase</shortName>
        <ecNumber evidence="8">2.7.8.7</ecNumber>
    </recommendedName>
    <alternativeName>
        <fullName evidence="8">4'-phosphopantetheinyl transferase AcpS</fullName>
    </alternativeName>
</protein>
<comment type="similarity">
    <text evidence="8">Belongs to the P-Pant transferase superfamily. AcpS family.</text>
</comment>
<evidence type="ECO:0000313" key="12">
    <source>
        <dbReference type="Proteomes" id="UP000824261"/>
    </source>
</evidence>
<evidence type="ECO:0000259" key="10">
    <source>
        <dbReference type="Pfam" id="PF01648"/>
    </source>
</evidence>
<comment type="caution">
    <text evidence="11">The sequence shown here is derived from an EMBL/GenBank/DDBJ whole genome shotgun (WGS) entry which is preliminary data.</text>
</comment>
<evidence type="ECO:0000256" key="5">
    <source>
        <dbReference type="ARBA" id="ARBA00022842"/>
    </source>
</evidence>
<comment type="caution">
    <text evidence="8">Lacks conserved residue(s) required for the propagation of feature annotation.</text>
</comment>
<sequence>MARATSKEKAEALLASVSAGVDGTVGSGVSIVKVARMKAVLSRTPSFARKVFSAEERAFCERHALPEVPFALRFAAKSAVARALGIEREDGMGVRDVEVRLSSKGRPFVVLSGAARRFAQEQGVVDLPLSLSFTHTDAVACALAITRDSQRAAAERIDQKQELARQFKEARALLDEMGGSAEQKEEDAVRAQSEAPGENEG</sequence>
<dbReference type="GO" id="GO:0005737">
    <property type="term" value="C:cytoplasm"/>
    <property type="evidence" value="ECO:0007669"/>
    <property type="project" value="UniProtKB-SubCell"/>
</dbReference>
<evidence type="ECO:0000256" key="6">
    <source>
        <dbReference type="ARBA" id="ARBA00023098"/>
    </source>
</evidence>
<keyword evidence="6 8" id="KW-0443">Lipid metabolism</keyword>
<dbReference type="AlphaFoldDB" id="A0A9D1D3T3"/>
<dbReference type="EMBL" id="DVGB01000005">
    <property type="protein sequence ID" value="HIR00797.1"/>
    <property type="molecule type" value="Genomic_DNA"/>
</dbReference>
<dbReference type="Gene3D" id="3.90.470.20">
    <property type="entry name" value="4'-phosphopantetheinyl transferase domain"/>
    <property type="match status" value="1"/>
</dbReference>
<dbReference type="InterPro" id="IPR008278">
    <property type="entry name" value="4-PPantetheinyl_Trfase_dom"/>
</dbReference>
<reference evidence="11" key="2">
    <citation type="journal article" date="2021" name="PeerJ">
        <title>Extensive microbial diversity within the chicken gut microbiome revealed by metagenomics and culture.</title>
        <authorList>
            <person name="Gilroy R."/>
            <person name="Ravi A."/>
            <person name="Getino M."/>
            <person name="Pursley I."/>
            <person name="Horton D.L."/>
            <person name="Alikhan N.F."/>
            <person name="Baker D."/>
            <person name="Gharbi K."/>
            <person name="Hall N."/>
            <person name="Watson M."/>
            <person name="Adriaenssens E.M."/>
            <person name="Foster-Nyarko E."/>
            <person name="Jarju S."/>
            <person name="Secka A."/>
            <person name="Antonio M."/>
            <person name="Oren A."/>
            <person name="Chaudhuri R.R."/>
            <person name="La Ragione R."/>
            <person name="Hildebrand F."/>
            <person name="Pallen M.J."/>
        </authorList>
    </citation>
    <scope>NUCLEOTIDE SEQUENCE</scope>
    <source>
        <strain evidence="11">ChiGjej1B1-2707</strain>
    </source>
</reference>
<dbReference type="InterPro" id="IPR002582">
    <property type="entry name" value="ACPS"/>
</dbReference>
<evidence type="ECO:0000256" key="7">
    <source>
        <dbReference type="ARBA" id="ARBA00023160"/>
    </source>
</evidence>
<dbReference type="GO" id="GO:0000287">
    <property type="term" value="F:magnesium ion binding"/>
    <property type="evidence" value="ECO:0007669"/>
    <property type="project" value="InterPro"/>
</dbReference>
<dbReference type="EC" id="2.7.8.7" evidence="8"/>
<evidence type="ECO:0000256" key="8">
    <source>
        <dbReference type="HAMAP-Rule" id="MF_00101"/>
    </source>
</evidence>
<keyword evidence="2 8" id="KW-0808">Transferase</keyword>
<keyword evidence="4 8" id="KW-0276">Fatty acid metabolism</keyword>
<keyword evidence="1 8" id="KW-0444">Lipid biosynthesis</keyword>
<comment type="subcellular location">
    <subcellularLocation>
        <location evidence="8">Cytoplasm</location>
    </subcellularLocation>
</comment>
<dbReference type="HAMAP" id="MF_00101">
    <property type="entry name" value="AcpS"/>
    <property type="match status" value="1"/>
</dbReference>
<gene>
    <name evidence="8" type="primary">acpS</name>
    <name evidence="11" type="ORF">IAA69_00745</name>
</gene>